<reference evidence="1" key="1">
    <citation type="submission" date="2020-07" db="EMBL/GenBank/DDBJ databases">
        <title>Campylobacter molothri sp. nov. isolated from wild birds.</title>
        <authorList>
            <person name="Miller W.G."/>
            <person name="Chapman M.H."/>
            <person name="Yee E."/>
            <person name="Lopes B.S."/>
            <person name="Forbes K.J."/>
        </authorList>
    </citation>
    <scope>NUCLEOTIDE SEQUENCE</scope>
    <source>
        <strain evidence="1">RM9754</strain>
    </source>
</reference>
<accession>A0ACC5W1U9</accession>
<keyword evidence="2" id="KW-1185">Reference proteome</keyword>
<evidence type="ECO:0000313" key="1">
    <source>
        <dbReference type="EMBL" id="MBZ7974595.1"/>
    </source>
</evidence>
<sequence>MENDALKDLIDAISDDEGANEPIEEGSVKPDQNAGNEPDYKAMLETYKNENESKLNALMSELEALKNPKKEPSEQERQRIEYLKELGLDGIDDKLKKLEELEQKQKEKEEKEALIAKYTQVENELRKSYPDIDLKSMGELASKLSGLANGDLESWKTLLNLVNKTSNIKKADDLIGGGNNIKTSDFDEKIKKGEEVSPIDLGKELMSFI</sequence>
<protein>
    <submittedName>
        <fullName evidence="1">Uncharacterized protein</fullName>
    </submittedName>
</protein>
<dbReference type="Proteomes" id="UP001319828">
    <property type="component" value="Unassembled WGS sequence"/>
</dbReference>
<evidence type="ECO:0000313" key="2">
    <source>
        <dbReference type="Proteomes" id="UP001319828"/>
    </source>
</evidence>
<comment type="caution">
    <text evidence="1">The sequence shown here is derived from an EMBL/GenBank/DDBJ whole genome shotgun (WGS) entry which is preliminary data.</text>
</comment>
<organism evidence="1 2">
    <name type="scientific">Campylobacter molothri</name>
    <dbReference type="NCBI Taxonomy" id="1032242"/>
    <lineage>
        <taxon>Bacteria</taxon>
        <taxon>Pseudomonadati</taxon>
        <taxon>Campylobacterota</taxon>
        <taxon>Epsilonproteobacteria</taxon>
        <taxon>Campylobacterales</taxon>
        <taxon>Campylobacteraceae</taxon>
        <taxon>Campylobacter</taxon>
    </lineage>
</organism>
<name>A0ACC5W1U9_9BACT</name>
<proteinExistence type="predicted"/>
<gene>
    <name evidence="1" type="ORF">H2252_04300</name>
</gene>
<dbReference type="EMBL" id="JACHUQ010000006">
    <property type="protein sequence ID" value="MBZ7974595.1"/>
    <property type="molecule type" value="Genomic_DNA"/>
</dbReference>